<organism evidence="2">
    <name type="scientific">Triticum urartu</name>
    <name type="common">Red wild einkorn</name>
    <name type="synonym">Crithodium urartu</name>
    <dbReference type="NCBI Taxonomy" id="4572"/>
    <lineage>
        <taxon>Eukaryota</taxon>
        <taxon>Viridiplantae</taxon>
        <taxon>Streptophyta</taxon>
        <taxon>Embryophyta</taxon>
        <taxon>Tracheophyta</taxon>
        <taxon>Spermatophyta</taxon>
        <taxon>Magnoliopsida</taxon>
        <taxon>Liliopsida</taxon>
        <taxon>Poales</taxon>
        <taxon>Poaceae</taxon>
        <taxon>BOP clade</taxon>
        <taxon>Pooideae</taxon>
        <taxon>Triticodae</taxon>
        <taxon>Triticeae</taxon>
        <taxon>Triticinae</taxon>
        <taxon>Triticum</taxon>
    </lineage>
</organism>
<protein>
    <submittedName>
        <fullName evidence="2">Uncharacterized protein</fullName>
    </submittedName>
</protein>
<evidence type="ECO:0000256" key="1">
    <source>
        <dbReference type="SAM" id="MobiDB-lite"/>
    </source>
</evidence>
<evidence type="ECO:0000313" key="2">
    <source>
        <dbReference type="EMBL" id="EMS64778.1"/>
    </source>
</evidence>
<proteinExistence type="predicted"/>
<reference evidence="2" key="1">
    <citation type="journal article" date="2013" name="Nature">
        <title>Draft genome of the wheat A-genome progenitor Triticum urartu.</title>
        <authorList>
            <person name="Ling H.Q."/>
            <person name="Zhao S."/>
            <person name="Liu D."/>
            <person name="Wang J."/>
            <person name="Sun H."/>
            <person name="Zhang C."/>
            <person name="Fan H."/>
            <person name="Li D."/>
            <person name="Dong L."/>
            <person name="Tao Y."/>
            <person name="Gao C."/>
            <person name="Wu H."/>
            <person name="Li Y."/>
            <person name="Cui Y."/>
            <person name="Guo X."/>
            <person name="Zheng S."/>
            <person name="Wang B."/>
            <person name="Yu K."/>
            <person name="Liang Q."/>
            <person name="Yang W."/>
            <person name="Lou X."/>
            <person name="Chen J."/>
            <person name="Feng M."/>
            <person name="Jian J."/>
            <person name="Zhang X."/>
            <person name="Luo G."/>
            <person name="Jiang Y."/>
            <person name="Liu J."/>
            <person name="Wang Z."/>
            <person name="Sha Y."/>
            <person name="Zhang B."/>
            <person name="Wu H."/>
            <person name="Tang D."/>
            <person name="Shen Q."/>
            <person name="Xue P."/>
            <person name="Zou S."/>
            <person name="Wang X."/>
            <person name="Liu X."/>
            <person name="Wang F."/>
            <person name="Yang Y."/>
            <person name="An X."/>
            <person name="Dong Z."/>
            <person name="Zhang K."/>
            <person name="Zhang X."/>
            <person name="Luo M.C."/>
            <person name="Dvorak J."/>
            <person name="Tong Y."/>
            <person name="Wang J."/>
            <person name="Yang H."/>
            <person name="Li Z."/>
            <person name="Wang D."/>
            <person name="Zhang A."/>
            <person name="Wang J."/>
        </authorList>
    </citation>
    <scope>NUCLEOTIDE SEQUENCE</scope>
</reference>
<accession>M7ZNH3</accession>
<name>M7ZNH3_TRIUA</name>
<dbReference type="AlphaFoldDB" id="M7ZNH3"/>
<gene>
    <name evidence="2" type="ORF">TRIUR3_11758</name>
</gene>
<feature type="region of interest" description="Disordered" evidence="1">
    <location>
        <begin position="42"/>
        <end position="86"/>
    </location>
</feature>
<feature type="compositionally biased region" description="Basic and acidic residues" evidence="1">
    <location>
        <begin position="59"/>
        <end position="69"/>
    </location>
</feature>
<dbReference type="EMBL" id="KD052092">
    <property type="protein sequence ID" value="EMS64778.1"/>
    <property type="molecule type" value="Genomic_DNA"/>
</dbReference>
<sequence>MEHQSEQYQVYTESFQRSQYVFESPVLIRWYMVTVPCSRRRLTDVKEQRNEAAAAPAYHGERRKEEKNGGGEAMETSAKGGGPSSG</sequence>